<dbReference type="EMBL" id="JAZHFV010000001">
    <property type="protein sequence ID" value="MEX4005870.1"/>
    <property type="molecule type" value="Genomic_DNA"/>
</dbReference>
<evidence type="ECO:0008006" key="3">
    <source>
        <dbReference type="Google" id="ProtNLM"/>
    </source>
</evidence>
<dbReference type="RefSeq" id="WP_173188819.1">
    <property type="nucleotide sequence ID" value="NZ_JABETK010000001.1"/>
</dbReference>
<dbReference type="Proteomes" id="UP001559025">
    <property type="component" value="Unassembled WGS sequence"/>
</dbReference>
<evidence type="ECO:0000313" key="1">
    <source>
        <dbReference type="EMBL" id="MEX4005870.1"/>
    </source>
</evidence>
<sequence>MDDVFINAVFQPKPSKQETKADVTTKTARAIIDHELSAREAKTERLRAARLAREEAMVTEAPAAKKPRKKKS</sequence>
<keyword evidence="2" id="KW-1185">Reference proteome</keyword>
<proteinExistence type="predicted"/>
<name>A0ABV3WMU0_9HYPH</name>
<organism evidence="1 2">
    <name type="scientific">Neoaquamicrobium sediminum</name>
    <dbReference type="NCBI Taxonomy" id="1849104"/>
    <lineage>
        <taxon>Bacteria</taxon>
        <taxon>Pseudomonadati</taxon>
        <taxon>Pseudomonadota</taxon>
        <taxon>Alphaproteobacteria</taxon>
        <taxon>Hyphomicrobiales</taxon>
        <taxon>Phyllobacteriaceae</taxon>
        <taxon>Neoaquamicrobium</taxon>
    </lineage>
</organism>
<protein>
    <recommendedName>
        <fullName evidence="3">Transcriptional regulator</fullName>
    </recommendedName>
</protein>
<reference evidence="1 2" key="1">
    <citation type="submission" date="2024-01" db="EMBL/GenBank/DDBJ databases">
        <title>New evidence supports the origin of RcGTA from prophage.</title>
        <authorList>
            <person name="Xu Y."/>
            <person name="Liu B."/>
            <person name="Chen F."/>
        </authorList>
    </citation>
    <scope>NUCLEOTIDE SEQUENCE [LARGE SCALE GENOMIC DNA]</scope>
    <source>
        <strain evidence="1 2">CBW1107-2</strain>
    </source>
</reference>
<evidence type="ECO:0000313" key="2">
    <source>
        <dbReference type="Proteomes" id="UP001559025"/>
    </source>
</evidence>
<comment type="caution">
    <text evidence="1">The sequence shown here is derived from an EMBL/GenBank/DDBJ whole genome shotgun (WGS) entry which is preliminary data.</text>
</comment>
<accession>A0ABV3WMU0</accession>
<gene>
    <name evidence="1" type="ORF">V1479_01060</name>
</gene>